<evidence type="ECO:0000259" key="10">
    <source>
        <dbReference type="SMART" id="SM00829"/>
    </source>
</evidence>
<evidence type="ECO:0000256" key="8">
    <source>
        <dbReference type="ARBA" id="ARBA00049243"/>
    </source>
</evidence>
<evidence type="ECO:0000256" key="5">
    <source>
        <dbReference type="ARBA" id="ARBA00022833"/>
    </source>
</evidence>
<dbReference type="SUPFAM" id="SSF51735">
    <property type="entry name" value="NAD(P)-binding Rossmann-fold domains"/>
    <property type="match status" value="1"/>
</dbReference>
<comment type="catalytic activity">
    <reaction evidence="8">
        <text>a primary alcohol + NAD(+) = an aldehyde + NADH + H(+)</text>
        <dbReference type="Rhea" id="RHEA:10736"/>
        <dbReference type="ChEBI" id="CHEBI:15378"/>
        <dbReference type="ChEBI" id="CHEBI:15734"/>
        <dbReference type="ChEBI" id="CHEBI:17478"/>
        <dbReference type="ChEBI" id="CHEBI:57540"/>
        <dbReference type="ChEBI" id="CHEBI:57945"/>
        <dbReference type="EC" id="1.1.1.1"/>
    </reaction>
</comment>
<comment type="similarity">
    <text evidence="2 9">Belongs to the zinc-containing alcohol dehydrogenase family.</text>
</comment>
<dbReference type="RefSeq" id="WP_345061297.1">
    <property type="nucleotide sequence ID" value="NZ_BAABCN010000002.1"/>
</dbReference>
<keyword evidence="4 9" id="KW-0479">Metal-binding</keyword>
<dbReference type="InterPro" id="IPR020843">
    <property type="entry name" value="ER"/>
</dbReference>
<sequence length="343" mass="36250">MRAAQLDKAGDPIRIVDVPEPTASAGQVLIKVAAVGVCHSDLAIQAQIPGMPPVRHFPLILGHEITGYVHALGEGVTGFEIGDAVGVWPGWGDRTCVVCRSGYEHLCPNIQFPGVVIDGGWADFMLIPHADYLIPLGDLDPIVAAPLTDAGLTSFGAVSKILPLLTNADTSVIVIGAGGLGQFAIKYFKALTPTKVIALDIEESKRANALVIGADHAFDSTEEDIADKIREVTTDKLGVTAVLDFVGIDDTLTLAANVVIPRGRVTLVGINGGSLPFAYGSTQQEVQLSTSTLGTREDFAEVIRLARENGINVNTTHFDLEDVNQALADLASHKIPERAVLIL</sequence>
<organism evidence="11 12">
    <name type="scientific">Leifsonia kafniensis</name>
    <dbReference type="NCBI Taxonomy" id="475957"/>
    <lineage>
        <taxon>Bacteria</taxon>
        <taxon>Bacillati</taxon>
        <taxon>Actinomycetota</taxon>
        <taxon>Actinomycetes</taxon>
        <taxon>Micrococcales</taxon>
        <taxon>Microbacteriaceae</taxon>
        <taxon>Leifsonia</taxon>
    </lineage>
</organism>
<dbReference type="CDD" id="cd05284">
    <property type="entry name" value="arabinose_DH_like"/>
    <property type="match status" value="1"/>
</dbReference>
<keyword evidence="12" id="KW-1185">Reference proteome</keyword>
<keyword evidence="6" id="KW-0560">Oxidoreductase</keyword>
<evidence type="ECO:0000256" key="9">
    <source>
        <dbReference type="RuleBase" id="RU361277"/>
    </source>
</evidence>
<dbReference type="Pfam" id="PF08240">
    <property type="entry name" value="ADH_N"/>
    <property type="match status" value="1"/>
</dbReference>
<dbReference type="Gene3D" id="3.90.180.10">
    <property type="entry name" value="Medium-chain alcohol dehydrogenases, catalytic domain"/>
    <property type="match status" value="1"/>
</dbReference>
<evidence type="ECO:0000313" key="12">
    <source>
        <dbReference type="Proteomes" id="UP001501803"/>
    </source>
</evidence>
<dbReference type="SMART" id="SM00829">
    <property type="entry name" value="PKS_ER"/>
    <property type="match status" value="1"/>
</dbReference>
<protein>
    <recommendedName>
        <fullName evidence="3">alcohol dehydrogenase</fullName>
        <ecNumber evidence="3">1.1.1.1</ecNumber>
    </recommendedName>
</protein>
<evidence type="ECO:0000256" key="4">
    <source>
        <dbReference type="ARBA" id="ARBA00022723"/>
    </source>
</evidence>
<name>A0ABP7JZW0_9MICO</name>
<gene>
    <name evidence="11" type="ORF">GCM10022381_01410</name>
</gene>
<evidence type="ECO:0000256" key="3">
    <source>
        <dbReference type="ARBA" id="ARBA00013190"/>
    </source>
</evidence>
<evidence type="ECO:0000256" key="1">
    <source>
        <dbReference type="ARBA" id="ARBA00001947"/>
    </source>
</evidence>
<reference evidence="12" key="1">
    <citation type="journal article" date="2019" name="Int. J. Syst. Evol. Microbiol.">
        <title>The Global Catalogue of Microorganisms (GCM) 10K type strain sequencing project: providing services to taxonomists for standard genome sequencing and annotation.</title>
        <authorList>
            <consortium name="The Broad Institute Genomics Platform"/>
            <consortium name="The Broad Institute Genome Sequencing Center for Infectious Disease"/>
            <person name="Wu L."/>
            <person name="Ma J."/>
        </authorList>
    </citation>
    <scope>NUCLEOTIDE SEQUENCE [LARGE SCALE GENOMIC DNA]</scope>
    <source>
        <strain evidence="12">JCM 17021</strain>
    </source>
</reference>
<dbReference type="PROSITE" id="PS00059">
    <property type="entry name" value="ADH_ZINC"/>
    <property type="match status" value="1"/>
</dbReference>
<accession>A0ABP7JZW0</accession>
<dbReference type="PANTHER" id="PTHR42940:SF8">
    <property type="entry name" value="VACUOLAR PROTEIN SORTING-ASSOCIATED PROTEIN 11"/>
    <property type="match status" value="1"/>
</dbReference>
<dbReference type="Pfam" id="PF00107">
    <property type="entry name" value="ADH_zinc_N"/>
    <property type="match status" value="1"/>
</dbReference>
<evidence type="ECO:0000256" key="7">
    <source>
        <dbReference type="ARBA" id="ARBA00049164"/>
    </source>
</evidence>
<dbReference type="SUPFAM" id="SSF50129">
    <property type="entry name" value="GroES-like"/>
    <property type="match status" value="1"/>
</dbReference>
<evidence type="ECO:0000256" key="6">
    <source>
        <dbReference type="ARBA" id="ARBA00023002"/>
    </source>
</evidence>
<dbReference type="EC" id="1.1.1.1" evidence="3"/>
<feature type="domain" description="Enoyl reductase (ER)" evidence="10">
    <location>
        <begin position="10"/>
        <end position="341"/>
    </location>
</feature>
<comment type="caution">
    <text evidence="11">The sequence shown here is derived from an EMBL/GenBank/DDBJ whole genome shotgun (WGS) entry which is preliminary data.</text>
</comment>
<dbReference type="InterPro" id="IPR013149">
    <property type="entry name" value="ADH-like_C"/>
</dbReference>
<dbReference type="PANTHER" id="PTHR42940">
    <property type="entry name" value="ALCOHOL DEHYDROGENASE 1-RELATED"/>
    <property type="match status" value="1"/>
</dbReference>
<dbReference type="InterPro" id="IPR002328">
    <property type="entry name" value="ADH_Zn_CS"/>
</dbReference>
<dbReference type="EMBL" id="BAABCN010000002">
    <property type="protein sequence ID" value="GAA3860712.1"/>
    <property type="molecule type" value="Genomic_DNA"/>
</dbReference>
<dbReference type="Proteomes" id="UP001501803">
    <property type="component" value="Unassembled WGS sequence"/>
</dbReference>
<evidence type="ECO:0000313" key="11">
    <source>
        <dbReference type="EMBL" id="GAA3860712.1"/>
    </source>
</evidence>
<keyword evidence="5 9" id="KW-0862">Zinc</keyword>
<comment type="cofactor">
    <cofactor evidence="1 9">
        <name>Zn(2+)</name>
        <dbReference type="ChEBI" id="CHEBI:29105"/>
    </cofactor>
</comment>
<proteinExistence type="inferred from homology"/>
<comment type="catalytic activity">
    <reaction evidence="7">
        <text>a secondary alcohol + NAD(+) = a ketone + NADH + H(+)</text>
        <dbReference type="Rhea" id="RHEA:10740"/>
        <dbReference type="ChEBI" id="CHEBI:15378"/>
        <dbReference type="ChEBI" id="CHEBI:17087"/>
        <dbReference type="ChEBI" id="CHEBI:35681"/>
        <dbReference type="ChEBI" id="CHEBI:57540"/>
        <dbReference type="ChEBI" id="CHEBI:57945"/>
        <dbReference type="EC" id="1.1.1.1"/>
    </reaction>
</comment>
<dbReference type="InterPro" id="IPR011032">
    <property type="entry name" value="GroES-like_sf"/>
</dbReference>
<dbReference type="InterPro" id="IPR013154">
    <property type="entry name" value="ADH-like_N"/>
</dbReference>
<dbReference type="Gene3D" id="3.40.50.720">
    <property type="entry name" value="NAD(P)-binding Rossmann-like Domain"/>
    <property type="match status" value="1"/>
</dbReference>
<evidence type="ECO:0000256" key="2">
    <source>
        <dbReference type="ARBA" id="ARBA00008072"/>
    </source>
</evidence>
<dbReference type="InterPro" id="IPR036291">
    <property type="entry name" value="NAD(P)-bd_dom_sf"/>
</dbReference>